<protein>
    <submittedName>
        <fullName evidence="1">Uncharacterized protein</fullName>
    </submittedName>
</protein>
<accession>A0AAV1R125</accession>
<keyword evidence="2" id="KW-1185">Reference proteome</keyword>
<sequence length="53" mass="5762">MEGKKSYRNKLICGGWNGVISSVVDEGVCVRAGCLHAKPTMLHVMGVVCEREL</sequence>
<evidence type="ECO:0000313" key="1">
    <source>
        <dbReference type="EMBL" id="CAK7327613.1"/>
    </source>
</evidence>
<feature type="non-terminal residue" evidence="1">
    <location>
        <position position="53"/>
    </location>
</feature>
<comment type="caution">
    <text evidence="1">The sequence shown here is derived from an EMBL/GenBank/DDBJ whole genome shotgun (WGS) entry which is preliminary data.</text>
</comment>
<dbReference type="Proteomes" id="UP001314170">
    <property type="component" value="Unassembled WGS sequence"/>
</dbReference>
<dbReference type="AlphaFoldDB" id="A0AAV1R125"/>
<dbReference type="EMBL" id="CAWUPB010000857">
    <property type="protein sequence ID" value="CAK7327613.1"/>
    <property type="molecule type" value="Genomic_DNA"/>
</dbReference>
<evidence type="ECO:0000313" key="2">
    <source>
        <dbReference type="Proteomes" id="UP001314170"/>
    </source>
</evidence>
<organism evidence="1 2">
    <name type="scientific">Dovyalis caffra</name>
    <dbReference type="NCBI Taxonomy" id="77055"/>
    <lineage>
        <taxon>Eukaryota</taxon>
        <taxon>Viridiplantae</taxon>
        <taxon>Streptophyta</taxon>
        <taxon>Embryophyta</taxon>
        <taxon>Tracheophyta</taxon>
        <taxon>Spermatophyta</taxon>
        <taxon>Magnoliopsida</taxon>
        <taxon>eudicotyledons</taxon>
        <taxon>Gunneridae</taxon>
        <taxon>Pentapetalae</taxon>
        <taxon>rosids</taxon>
        <taxon>fabids</taxon>
        <taxon>Malpighiales</taxon>
        <taxon>Salicaceae</taxon>
        <taxon>Flacourtieae</taxon>
        <taxon>Dovyalis</taxon>
    </lineage>
</organism>
<name>A0AAV1R125_9ROSI</name>
<feature type="non-terminal residue" evidence="1">
    <location>
        <position position="1"/>
    </location>
</feature>
<gene>
    <name evidence="1" type="ORF">DCAF_LOCUS5328</name>
</gene>
<proteinExistence type="predicted"/>
<reference evidence="1 2" key="1">
    <citation type="submission" date="2024-01" db="EMBL/GenBank/DDBJ databases">
        <authorList>
            <person name="Waweru B."/>
        </authorList>
    </citation>
    <scope>NUCLEOTIDE SEQUENCE [LARGE SCALE GENOMIC DNA]</scope>
</reference>